<dbReference type="GO" id="GO:0048194">
    <property type="term" value="P:Golgi vesicle budding"/>
    <property type="evidence" value="ECO:0007669"/>
    <property type="project" value="TreeGrafter"/>
</dbReference>
<dbReference type="GO" id="GO:0005829">
    <property type="term" value="C:cytosol"/>
    <property type="evidence" value="ECO:0007669"/>
    <property type="project" value="TreeGrafter"/>
</dbReference>
<dbReference type="Proteomes" id="UP000306628">
    <property type="component" value="Unassembled WGS sequence"/>
</dbReference>
<dbReference type="Pfam" id="PF05719">
    <property type="entry name" value="GPP34"/>
    <property type="match status" value="1"/>
</dbReference>
<comment type="subcellular location">
    <subcellularLocation>
        <location evidence="1">Golgi apparatus membrane</location>
        <topology evidence="1">Peripheral membrane protein</topology>
        <orientation evidence="1">Cytoplasmic side</orientation>
    </subcellularLocation>
</comment>
<protein>
    <submittedName>
        <fullName evidence="5">GPP34 family phosphoprotein</fullName>
    </submittedName>
</protein>
<dbReference type="InterPro" id="IPR038261">
    <property type="entry name" value="GPP34-like_sf"/>
</dbReference>
<dbReference type="Gene3D" id="1.10.3630.10">
    <property type="entry name" value="yeast vps74-n-term truncation variant domain like"/>
    <property type="match status" value="1"/>
</dbReference>
<dbReference type="RefSeq" id="WP_138694484.1">
    <property type="nucleotide sequence ID" value="NZ_JBHSAZ010000006.1"/>
</dbReference>
<dbReference type="GO" id="GO:0006890">
    <property type="term" value="P:retrograde vesicle-mediated transport, Golgi to endoplasmic reticulum"/>
    <property type="evidence" value="ECO:0007669"/>
    <property type="project" value="TreeGrafter"/>
</dbReference>
<name>A0A5S4G515_9ACTN</name>
<evidence type="ECO:0000256" key="2">
    <source>
        <dbReference type="ARBA" id="ARBA00023034"/>
    </source>
</evidence>
<dbReference type="GO" id="GO:0070273">
    <property type="term" value="F:phosphatidylinositol-4-phosphate binding"/>
    <property type="evidence" value="ECO:0007669"/>
    <property type="project" value="InterPro"/>
</dbReference>
<evidence type="ECO:0000256" key="4">
    <source>
        <dbReference type="ARBA" id="ARBA00023136"/>
    </source>
</evidence>
<evidence type="ECO:0000313" key="5">
    <source>
        <dbReference type="EMBL" id="TMR28086.1"/>
    </source>
</evidence>
<evidence type="ECO:0000313" key="6">
    <source>
        <dbReference type="Proteomes" id="UP000306628"/>
    </source>
</evidence>
<keyword evidence="4" id="KW-0472">Membrane</keyword>
<dbReference type="EMBL" id="VCKX01000151">
    <property type="protein sequence ID" value="TMR28086.1"/>
    <property type="molecule type" value="Genomic_DNA"/>
</dbReference>
<evidence type="ECO:0000256" key="1">
    <source>
        <dbReference type="ARBA" id="ARBA00004255"/>
    </source>
</evidence>
<sequence length="218" mass="22877">MTVTIAEELLLLAYSEEEGKQLISATQLDPALAGAIIAELAVAERVELSEKKLTVTNPAPLGEEELDAALARIGAEGKDRKPAWWVQRLQSGKLRRRLLTRLAESGVLAEERGKVLGIFPTTRWPEADPSVEANVRERVAGVLGGAEPDARTAVLIAIMHAAKLDVKAFPGASKERIKEIAEGAWAADAVAQTIAAINAAMIAAITTAAVAGATTAGS</sequence>
<dbReference type="GO" id="GO:0043001">
    <property type="term" value="P:Golgi to plasma membrane protein transport"/>
    <property type="evidence" value="ECO:0007669"/>
    <property type="project" value="TreeGrafter"/>
</dbReference>
<dbReference type="PANTHER" id="PTHR12704">
    <property type="entry name" value="TRANS-GOLGI PROTEIN GMX33"/>
    <property type="match status" value="1"/>
</dbReference>
<accession>A0A5S4G515</accession>
<evidence type="ECO:0000256" key="3">
    <source>
        <dbReference type="ARBA" id="ARBA00023121"/>
    </source>
</evidence>
<gene>
    <name evidence="5" type="ORF">ETD85_37020</name>
</gene>
<dbReference type="AlphaFoldDB" id="A0A5S4G515"/>
<keyword evidence="6" id="KW-1185">Reference proteome</keyword>
<keyword evidence="2" id="KW-0333">Golgi apparatus</keyword>
<keyword evidence="3" id="KW-0446">Lipid-binding</keyword>
<reference evidence="5 6" key="1">
    <citation type="submission" date="2019-05" db="EMBL/GenBank/DDBJ databases">
        <title>Draft genome sequence of Nonomuraea zeae DSM 100528.</title>
        <authorList>
            <person name="Saricaoglu S."/>
            <person name="Isik K."/>
        </authorList>
    </citation>
    <scope>NUCLEOTIDE SEQUENCE [LARGE SCALE GENOMIC DNA]</scope>
    <source>
        <strain evidence="5 6">DSM 100528</strain>
    </source>
</reference>
<dbReference type="OrthoDB" id="4962633at2"/>
<dbReference type="GO" id="GO:0012505">
    <property type="term" value="C:endomembrane system"/>
    <property type="evidence" value="ECO:0007669"/>
    <property type="project" value="UniProtKB-ARBA"/>
</dbReference>
<proteinExistence type="predicted"/>
<dbReference type="GO" id="GO:0007030">
    <property type="term" value="P:Golgi organization"/>
    <property type="evidence" value="ECO:0007669"/>
    <property type="project" value="TreeGrafter"/>
</dbReference>
<comment type="caution">
    <text evidence="5">The sequence shown here is derived from an EMBL/GenBank/DDBJ whole genome shotgun (WGS) entry which is preliminary data.</text>
</comment>
<dbReference type="InterPro" id="IPR008628">
    <property type="entry name" value="GPP34-like"/>
</dbReference>
<organism evidence="5 6">
    <name type="scientific">Nonomuraea zeae</name>
    <dbReference type="NCBI Taxonomy" id="1642303"/>
    <lineage>
        <taxon>Bacteria</taxon>
        <taxon>Bacillati</taxon>
        <taxon>Actinomycetota</taxon>
        <taxon>Actinomycetes</taxon>
        <taxon>Streptosporangiales</taxon>
        <taxon>Streptosporangiaceae</taxon>
        <taxon>Nonomuraea</taxon>
    </lineage>
</organism>
<dbReference type="PANTHER" id="PTHR12704:SF2">
    <property type="entry name" value="GOLGI PHOSPHOPROTEIN 3 HOMOLOG SAURON"/>
    <property type="match status" value="1"/>
</dbReference>